<evidence type="ECO:0000313" key="2">
    <source>
        <dbReference type="Proteomes" id="UP001233999"/>
    </source>
</evidence>
<organism evidence="1 2">
    <name type="scientific">Diploptera punctata</name>
    <name type="common">Pacific beetle cockroach</name>
    <dbReference type="NCBI Taxonomy" id="6984"/>
    <lineage>
        <taxon>Eukaryota</taxon>
        <taxon>Metazoa</taxon>
        <taxon>Ecdysozoa</taxon>
        <taxon>Arthropoda</taxon>
        <taxon>Hexapoda</taxon>
        <taxon>Insecta</taxon>
        <taxon>Pterygota</taxon>
        <taxon>Neoptera</taxon>
        <taxon>Polyneoptera</taxon>
        <taxon>Dictyoptera</taxon>
        <taxon>Blattodea</taxon>
        <taxon>Blaberoidea</taxon>
        <taxon>Blaberidae</taxon>
        <taxon>Diplopterinae</taxon>
        <taxon>Diploptera</taxon>
    </lineage>
</organism>
<accession>A0AAD8A279</accession>
<dbReference type="Proteomes" id="UP001233999">
    <property type="component" value="Unassembled WGS sequence"/>
</dbReference>
<feature type="non-terminal residue" evidence="1">
    <location>
        <position position="1"/>
    </location>
</feature>
<reference evidence="1" key="1">
    <citation type="journal article" date="2023" name="IScience">
        <title>Live-bearing cockroach genome reveals convergent evolutionary mechanisms linked to viviparity in insects and beyond.</title>
        <authorList>
            <person name="Fouks B."/>
            <person name="Harrison M.C."/>
            <person name="Mikhailova A.A."/>
            <person name="Marchal E."/>
            <person name="English S."/>
            <person name="Carruthers M."/>
            <person name="Jennings E.C."/>
            <person name="Chiamaka E.L."/>
            <person name="Frigard R.A."/>
            <person name="Pippel M."/>
            <person name="Attardo G.M."/>
            <person name="Benoit J.B."/>
            <person name="Bornberg-Bauer E."/>
            <person name="Tobe S.S."/>
        </authorList>
    </citation>
    <scope>NUCLEOTIDE SEQUENCE</scope>
    <source>
        <strain evidence="1">Stay&amp;Tobe</strain>
    </source>
</reference>
<feature type="non-terminal residue" evidence="1">
    <location>
        <position position="61"/>
    </location>
</feature>
<gene>
    <name evidence="1" type="ORF">L9F63_016540</name>
</gene>
<evidence type="ECO:0000313" key="1">
    <source>
        <dbReference type="EMBL" id="KAJ9590417.1"/>
    </source>
</evidence>
<sequence length="61" mass="6739">LLRRRTEGLSITLSITPGLNSNKLDTHLTYHLEKIPYVFGIAKLDDGSPFFGVAKLIAIRG</sequence>
<proteinExistence type="predicted"/>
<keyword evidence="2" id="KW-1185">Reference proteome</keyword>
<comment type="caution">
    <text evidence="1">The sequence shown here is derived from an EMBL/GenBank/DDBJ whole genome shotgun (WGS) entry which is preliminary data.</text>
</comment>
<name>A0AAD8A279_DIPPU</name>
<protein>
    <submittedName>
        <fullName evidence="1">Uncharacterized protein</fullName>
    </submittedName>
</protein>
<dbReference type="AlphaFoldDB" id="A0AAD8A279"/>
<reference evidence="1" key="2">
    <citation type="submission" date="2023-05" db="EMBL/GenBank/DDBJ databases">
        <authorList>
            <person name="Fouks B."/>
        </authorList>
    </citation>
    <scope>NUCLEOTIDE SEQUENCE</scope>
    <source>
        <strain evidence="1">Stay&amp;Tobe</strain>
        <tissue evidence="1">Testes</tissue>
    </source>
</reference>
<dbReference type="EMBL" id="JASPKZ010004217">
    <property type="protein sequence ID" value="KAJ9590417.1"/>
    <property type="molecule type" value="Genomic_DNA"/>
</dbReference>